<accession>A0A0E9QH31</accession>
<reference evidence="1" key="2">
    <citation type="journal article" date="2015" name="Fish Shellfish Immunol.">
        <title>Early steps in the European eel (Anguilla anguilla)-Vibrio vulnificus interaction in the gills: Role of the RtxA13 toxin.</title>
        <authorList>
            <person name="Callol A."/>
            <person name="Pajuelo D."/>
            <person name="Ebbesson L."/>
            <person name="Teles M."/>
            <person name="MacKenzie S."/>
            <person name="Amaro C."/>
        </authorList>
    </citation>
    <scope>NUCLEOTIDE SEQUENCE</scope>
</reference>
<protein>
    <submittedName>
        <fullName evidence="1">Uncharacterized protein</fullName>
    </submittedName>
</protein>
<evidence type="ECO:0000313" key="1">
    <source>
        <dbReference type="EMBL" id="JAH16196.1"/>
    </source>
</evidence>
<organism evidence="1">
    <name type="scientific">Anguilla anguilla</name>
    <name type="common">European freshwater eel</name>
    <name type="synonym">Muraena anguilla</name>
    <dbReference type="NCBI Taxonomy" id="7936"/>
    <lineage>
        <taxon>Eukaryota</taxon>
        <taxon>Metazoa</taxon>
        <taxon>Chordata</taxon>
        <taxon>Craniata</taxon>
        <taxon>Vertebrata</taxon>
        <taxon>Euteleostomi</taxon>
        <taxon>Actinopterygii</taxon>
        <taxon>Neopterygii</taxon>
        <taxon>Teleostei</taxon>
        <taxon>Anguilliformes</taxon>
        <taxon>Anguillidae</taxon>
        <taxon>Anguilla</taxon>
    </lineage>
</organism>
<sequence length="32" mass="3539">MSIPPHGLTPVPLFRLGSELSAHHTRCFRPSP</sequence>
<dbReference type="EMBL" id="GBXM01092381">
    <property type="protein sequence ID" value="JAH16196.1"/>
    <property type="molecule type" value="Transcribed_RNA"/>
</dbReference>
<name>A0A0E9QH31_ANGAN</name>
<proteinExistence type="predicted"/>
<dbReference type="AlphaFoldDB" id="A0A0E9QH31"/>
<reference evidence="1" key="1">
    <citation type="submission" date="2014-11" db="EMBL/GenBank/DDBJ databases">
        <authorList>
            <person name="Amaro Gonzalez C."/>
        </authorList>
    </citation>
    <scope>NUCLEOTIDE SEQUENCE</scope>
</reference>